<dbReference type="Proteomes" id="UP001606300">
    <property type="component" value="Unassembled WGS sequence"/>
</dbReference>
<evidence type="ECO:0008006" key="3">
    <source>
        <dbReference type="Google" id="ProtNLM"/>
    </source>
</evidence>
<gene>
    <name evidence="1" type="ORF">ACG02S_06835</name>
</gene>
<evidence type="ECO:0000313" key="1">
    <source>
        <dbReference type="EMBL" id="MFG6413612.1"/>
    </source>
</evidence>
<sequence>MTEAPIPALVQALTACHRDGTRLSAADWTDAVRTEADAYAVQDGVARALGWPLDRWKSGGAGPQGPFSHSPVSPVAGTAFLGVEAEVALRAGVDGAPEAMCIAVELVASRWAEGMEAPALLRMADFQSNAGLLLGPWQPYRALAWADVEWRLSLSGQPDIVRRGGHSLANPASVLPAWFKHATRDGATVKAGTVVTAGAWGGLHAWTGPVAGTLAFEGLGEFAFRAAASR</sequence>
<comment type="caution">
    <text evidence="1">The sequence shown here is derived from an EMBL/GenBank/DDBJ whole genome shotgun (WGS) entry which is preliminary data.</text>
</comment>
<keyword evidence="2" id="KW-1185">Reference proteome</keyword>
<dbReference type="Gene3D" id="3.90.850.10">
    <property type="entry name" value="Fumarylacetoacetase-like, C-terminal domain"/>
    <property type="match status" value="1"/>
</dbReference>
<reference evidence="1 2" key="1">
    <citation type="submission" date="2024-09" db="EMBL/GenBank/DDBJ databases">
        <title>Novel species of the genus Pelomonas and Roseateles isolated from streams.</title>
        <authorList>
            <person name="Lu H."/>
        </authorList>
    </citation>
    <scope>NUCLEOTIDE SEQUENCE [LARGE SCALE GENOMIC DNA]</scope>
    <source>
        <strain evidence="1 2">DC23W</strain>
    </source>
</reference>
<dbReference type="SUPFAM" id="SSF56529">
    <property type="entry name" value="FAH"/>
    <property type="match status" value="1"/>
</dbReference>
<protein>
    <recommendedName>
        <fullName evidence="3">2-keto-4-pentenoate hydratase</fullName>
    </recommendedName>
</protein>
<evidence type="ECO:0000313" key="2">
    <source>
        <dbReference type="Proteomes" id="UP001606300"/>
    </source>
</evidence>
<proteinExistence type="predicted"/>
<organism evidence="1 2">
    <name type="scientific">Pelomonas dachongensis</name>
    <dbReference type="NCBI Taxonomy" id="3299029"/>
    <lineage>
        <taxon>Bacteria</taxon>
        <taxon>Pseudomonadati</taxon>
        <taxon>Pseudomonadota</taxon>
        <taxon>Betaproteobacteria</taxon>
        <taxon>Burkholderiales</taxon>
        <taxon>Sphaerotilaceae</taxon>
        <taxon>Roseateles</taxon>
    </lineage>
</organism>
<dbReference type="InterPro" id="IPR036663">
    <property type="entry name" value="Fumarylacetoacetase_C_sf"/>
</dbReference>
<name>A0ABW7EKC5_9BURK</name>
<dbReference type="EMBL" id="JBIGHY010000002">
    <property type="protein sequence ID" value="MFG6413612.1"/>
    <property type="molecule type" value="Genomic_DNA"/>
</dbReference>
<accession>A0ABW7EKC5</accession>